<evidence type="ECO:0000256" key="3">
    <source>
        <dbReference type="SAM" id="Coils"/>
    </source>
</evidence>
<accession>A0ABQ9E1I4</accession>
<sequence length="458" mass="53176">MPANMESKQRKFVRKLKCSLVNITWEFKLSVTLISDRFKVLKEINYTLYCSIIAFKFSPLCEEGLNLIALRHNSTSFPIRLKETEKTTQEILDLIDHVCYKNELRFHFDLERLGFSDTSELGSRLGDNDPAIHPLPSERSEDTDSQIEEIKLHIPDLEQVEHEESVKEQSEQNDTQFLEHLLDVDNIENGHLRNEKEQSTKFIDVQREPIIQTNNVTSKNYLKDKIRYSQGKRPHEKTVYVVRTVPQPSNKYIGRETNVTAVLNKPVITPFVENPYFRIDSGYSSRPHTYSGNSIKRLNRDKTTNNNKMSYRTREIYNYGNMGNVSGNMGNMQSMGTVTSMGSVGNMGNITSMSRVQEKEELQRLNDRFSAYVTKVRQMSDSNFQDSGAFIKSAKILEEEVMNLKNLYERELEAIRQQLEAVTRERNSFQCQFSKNQQTAADMQDRDYMSIENMNPMM</sequence>
<feature type="coiled-coil region" evidence="3">
    <location>
        <begin position="394"/>
        <end position="432"/>
    </location>
</feature>
<feature type="region of interest" description="Disordered" evidence="4">
    <location>
        <begin position="124"/>
        <end position="144"/>
    </location>
</feature>
<dbReference type="Pfam" id="PF00038">
    <property type="entry name" value="Filament"/>
    <property type="match status" value="1"/>
</dbReference>
<feature type="domain" description="IF rod" evidence="5">
    <location>
        <begin position="357"/>
        <end position="446"/>
    </location>
</feature>
<keyword evidence="7" id="KW-1185">Reference proteome</keyword>
<evidence type="ECO:0000259" key="5">
    <source>
        <dbReference type="Pfam" id="PF00038"/>
    </source>
</evidence>
<name>A0ABQ9E1I4_TEGGR</name>
<dbReference type="PANTHER" id="PTHR45652:SF21">
    <property type="entry name" value="ZINC FINGER CCCH DOMAIN-CONTAINING PROTEIN 13-LIKE ISOFORM X1"/>
    <property type="match status" value="1"/>
</dbReference>
<dbReference type="InterPro" id="IPR039008">
    <property type="entry name" value="IF_rod_dom"/>
</dbReference>
<evidence type="ECO:0000313" key="7">
    <source>
        <dbReference type="Proteomes" id="UP001217089"/>
    </source>
</evidence>
<dbReference type="Proteomes" id="UP001217089">
    <property type="component" value="Unassembled WGS sequence"/>
</dbReference>
<evidence type="ECO:0000256" key="2">
    <source>
        <dbReference type="ARBA" id="ARBA00023054"/>
    </source>
</evidence>
<dbReference type="InterPro" id="IPR050405">
    <property type="entry name" value="Intermediate_filament"/>
</dbReference>
<protein>
    <recommendedName>
        <fullName evidence="5">IF rod domain-containing protein</fullName>
    </recommendedName>
</protein>
<comment type="caution">
    <text evidence="6">The sequence shown here is derived from an EMBL/GenBank/DDBJ whole genome shotgun (WGS) entry which is preliminary data.</text>
</comment>
<gene>
    <name evidence="6" type="ORF">KUTeg_023391</name>
</gene>
<evidence type="ECO:0000313" key="6">
    <source>
        <dbReference type="EMBL" id="KAJ8299331.1"/>
    </source>
</evidence>
<dbReference type="EMBL" id="JARBDR010000921">
    <property type="protein sequence ID" value="KAJ8299331.1"/>
    <property type="molecule type" value="Genomic_DNA"/>
</dbReference>
<keyword evidence="1" id="KW-0403">Intermediate filament</keyword>
<proteinExistence type="predicted"/>
<keyword evidence="2 3" id="KW-0175">Coiled coil</keyword>
<dbReference type="SUPFAM" id="SSF64593">
    <property type="entry name" value="Intermediate filament protein, coiled coil region"/>
    <property type="match status" value="1"/>
</dbReference>
<evidence type="ECO:0000256" key="4">
    <source>
        <dbReference type="SAM" id="MobiDB-lite"/>
    </source>
</evidence>
<dbReference type="PANTHER" id="PTHR45652">
    <property type="entry name" value="GLIAL FIBRILLARY ACIDIC PROTEIN"/>
    <property type="match status" value="1"/>
</dbReference>
<evidence type="ECO:0000256" key="1">
    <source>
        <dbReference type="ARBA" id="ARBA00022754"/>
    </source>
</evidence>
<organism evidence="6 7">
    <name type="scientific">Tegillarca granosa</name>
    <name type="common">Malaysian cockle</name>
    <name type="synonym">Anadara granosa</name>
    <dbReference type="NCBI Taxonomy" id="220873"/>
    <lineage>
        <taxon>Eukaryota</taxon>
        <taxon>Metazoa</taxon>
        <taxon>Spiralia</taxon>
        <taxon>Lophotrochozoa</taxon>
        <taxon>Mollusca</taxon>
        <taxon>Bivalvia</taxon>
        <taxon>Autobranchia</taxon>
        <taxon>Pteriomorphia</taxon>
        <taxon>Arcoida</taxon>
        <taxon>Arcoidea</taxon>
        <taxon>Arcidae</taxon>
        <taxon>Tegillarca</taxon>
    </lineage>
</organism>
<reference evidence="6 7" key="1">
    <citation type="submission" date="2022-12" db="EMBL/GenBank/DDBJ databases">
        <title>Chromosome-level genome of Tegillarca granosa.</title>
        <authorList>
            <person name="Kim J."/>
        </authorList>
    </citation>
    <scope>NUCLEOTIDE SEQUENCE [LARGE SCALE GENOMIC DNA]</scope>
    <source>
        <strain evidence="6">Teg-2019</strain>
        <tissue evidence="6">Adductor muscle</tissue>
    </source>
</reference>